<dbReference type="Pfam" id="PF07962">
    <property type="entry name" value="Swi3"/>
    <property type="match status" value="1"/>
</dbReference>
<dbReference type="GO" id="GO:0000076">
    <property type="term" value="P:DNA replication checkpoint signaling"/>
    <property type="evidence" value="ECO:0007669"/>
    <property type="project" value="UniProtKB-UniRule"/>
</dbReference>
<dbReference type="PANTHER" id="PTHR13220:SF11">
    <property type="entry name" value="TIMELESS-INTERACTING PROTEIN"/>
    <property type="match status" value="1"/>
</dbReference>
<feature type="compositionally biased region" description="Acidic residues" evidence="8">
    <location>
        <begin position="216"/>
        <end position="225"/>
    </location>
</feature>
<feature type="compositionally biased region" description="Basic and acidic residues" evidence="8">
    <location>
        <begin position="34"/>
        <end position="51"/>
    </location>
</feature>
<evidence type="ECO:0000256" key="6">
    <source>
        <dbReference type="ARBA" id="ARBA00023306"/>
    </source>
</evidence>
<evidence type="ECO:0000256" key="8">
    <source>
        <dbReference type="SAM" id="MobiDB-lite"/>
    </source>
</evidence>
<name>A0A381LJP0_BLUGR</name>
<keyword evidence="6 7" id="KW-0131">Cell cycle</keyword>
<evidence type="ECO:0000313" key="10">
    <source>
        <dbReference type="EMBL" id="SUZ13897.1"/>
    </source>
</evidence>
<comment type="function">
    <text evidence="7">Plays an important role in the control of DNA replication and the maintenance of replication fork stability.</text>
</comment>
<evidence type="ECO:0000259" key="9">
    <source>
        <dbReference type="Pfam" id="PF07962"/>
    </source>
</evidence>
<feature type="compositionally biased region" description="Acidic residues" evidence="8">
    <location>
        <begin position="288"/>
        <end position="303"/>
    </location>
</feature>
<dbReference type="GO" id="GO:0003677">
    <property type="term" value="F:DNA binding"/>
    <property type="evidence" value="ECO:0007669"/>
    <property type="project" value="TreeGrafter"/>
</dbReference>
<dbReference type="GO" id="GO:0031297">
    <property type="term" value="P:replication fork processing"/>
    <property type="evidence" value="ECO:0007669"/>
    <property type="project" value="UniProtKB-UniRule"/>
</dbReference>
<proteinExistence type="inferred from homology"/>
<protein>
    <recommendedName>
        <fullName evidence="7">Chromosome segregation in meiosis protein</fullName>
    </recommendedName>
</protein>
<gene>
    <name evidence="10" type="ORF">BGT96224V2_LOCUS7014</name>
</gene>
<keyword evidence="4" id="KW-0236">DNA replication inhibitor</keyword>
<evidence type="ECO:0000256" key="1">
    <source>
        <dbReference type="ARBA" id="ARBA00004123"/>
    </source>
</evidence>
<feature type="compositionally biased region" description="Polar residues" evidence="8">
    <location>
        <begin position="229"/>
        <end position="248"/>
    </location>
</feature>
<keyword evidence="3 7" id="KW-0227">DNA damage</keyword>
<feature type="domain" description="Chromosome segregation in meiosis protein 3" evidence="9">
    <location>
        <begin position="90"/>
        <end position="166"/>
    </location>
</feature>
<feature type="region of interest" description="Disordered" evidence="8">
    <location>
        <begin position="1"/>
        <end position="51"/>
    </location>
</feature>
<dbReference type="OrthoDB" id="437078at2759"/>
<dbReference type="GO" id="GO:0031298">
    <property type="term" value="C:replication fork protection complex"/>
    <property type="evidence" value="ECO:0007669"/>
    <property type="project" value="TreeGrafter"/>
</dbReference>
<evidence type="ECO:0000256" key="2">
    <source>
        <dbReference type="ARBA" id="ARBA00006075"/>
    </source>
</evidence>
<dbReference type="GO" id="GO:0006974">
    <property type="term" value="P:DNA damage response"/>
    <property type="evidence" value="ECO:0007669"/>
    <property type="project" value="UniProtKB-KW"/>
</dbReference>
<feature type="compositionally biased region" description="Basic and acidic residues" evidence="8">
    <location>
        <begin position="203"/>
        <end position="212"/>
    </location>
</feature>
<reference evidence="10" key="1">
    <citation type="submission" date="2018-07" db="EMBL/GenBank/DDBJ databases">
        <authorList>
            <person name="Quirk P.G."/>
            <person name="Krulwich T.A."/>
        </authorList>
    </citation>
    <scope>NUCLEOTIDE SEQUENCE</scope>
    <source>
        <strain evidence="10">96224</strain>
    </source>
</reference>
<organism evidence="10">
    <name type="scientific">Blumeria graminis f. sp. tritici 96224</name>
    <dbReference type="NCBI Taxonomy" id="1268274"/>
    <lineage>
        <taxon>Eukaryota</taxon>
        <taxon>Fungi</taxon>
        <taxon>Dikarya</taxon>
        <taxon>Ascomycota</taxon>
        <taxon>Pezizomycotina</taxon>
        <taxon>Leotiomycetes</taxon>
        <taxon>Erysiphales</taxon>
        <taxon>Erysiphaceae</taxon>
        <taxon>Blumeria</taxon>
    </lineage>
</organism>
<dbReference type="GO" id="GO:0043111">
    <property type="term" value="P:replication fork arrest"/>
    <property type="evidence" value="ECO:0007669"/>
    <property type="project" value="TreeGrafter"/>
</dbReference>
<evidence type="ECO:0000256" key="3">
    <source>
        <dbReference type="ARBA" id="ARBA00022763"/>
    </source>
</evidence>
<dbReference type="InterPro" id="IPR012923">
    <property type="entry name" value="Csm3"/>
</dbReference>
<sequence length="303" mass="34088">MSKFGLEGLTEGNSTSSTNNGLDDLFNYDTDGDDPFRNDQKSSKKDREKAIERKSEIKDGLGIDEEIQLTRKPRAPRIKLDENLYSISAGSLLSAAGIPKLRSSAKNIQFRGKGHEYSDASKLLNLYQLWLDDLFPKAKFRDALAMVEKLGHKKRIQALRMEWINEGNPNVQPDLDASALETQTRCTGVTTIDENYPETGEDVSQRTRDERPSTPMEEEQPEEDIYNATPKTQTQRSKNTPEQPNTASEKLGTLEEEGPVDDELDALLAGFSAKPHHDLVTSTVEKNDFEDDEEAMAEMDMDW</sequence>
<feature type="region of interest" description="Disordered" evidence="8">
    <location>
        <begin position="186"/>
        <end position="258"/>
    </location>
</feature>
<accession>A0A381LJP0</accession>
<comment type="subcellular location">
    <subcellularLocation>
        <location evidence="1 7">Nucleus</location>
    </subcellularLocation>
</comment>
<dbReference type="PANTHER" id="PTHR13220">
    <property type="entry name" value="TIMELESS INTERACTING-RELATED"/>
    <property type="match status" value="1"/>
</dbReference>
<evidence type="ECO:0000256" key="7">
    <source>
        <dbReference type="RuleBase" id="RU366049"/>
    </source>
</evidence>
<keyword evidence="5 7" id="KW-0539">Nucleus</keyword>
<feature type="compositionally biased region" description="Polar residues" evidence="8">
    <location>
        <begin position="11"/>
        <end position="21"/>
    </location>
</feature>
<dbReference type="InterPro" id="IPR040038">
    <property type="entry name" value="TIPIN/Csm3/Swi3"/>
</dbReference>
<feature type="region of interest" description="Disordered" evidence="8">
    <location>
        <begin position="284"/>
        <end position="303"/>
    </location>
</feature>
<evidence type="ECO:0000256" key="4">
    <source>
        <dbReference type="ARBA" id="ARBA00022880"/>
    </source>
</evidence>
<dbReference type="AlphaFoldDB" id="A0A381LJP0"/>
<comment type="similarity">
    <text evidence="2 7">Belongs to the CSM3 family.</text>
</comment>
<evidence type="ECO:0000256" key="5">
    <source>
        <dbReference type="ARBA" id="ARBA00023242"/>
    </source>
</evidence>
<dbReference type="EMBL" id="UIGY01000249">
    <property type="protein sequence ID" value="SUZ13897.1"/>
    <property type="molecule type" value="Genomic_DNA"/>
</dbReference>